<dbReference type="InterPro" id="IPR001017">
    <property type="entry name" value="DH_E1"/>
</dbReference>
<sequence>MASIRHFCRFARSLKPSYYSSKPIIQSTRTFSVTSWHRQLYEEEEKPQFPGAKSAGYMKKLEFIKPNQYDGIPTYRVLSRKGEILEADQDPNLDEDYVVRMYKAMTTMNTMDKILYESQRQGRISFYMTNFGEEGTHVGSAAALDGGDLVFGQYREAGVLMWRGFKLDQFMNQCYGNTLDVGKGRQMPVHYGSQELNFYTISSPLATQMPQASGAAYALKRAGKDLCVVCYFGDGAASEGDAHAALNFAATLDVPVIFFCRNNGYAISTPTHEQYRGDGIASRGHGYGIYSVRVDGNDVFAVYNATKAARNIAIKESRPVLIEAMTYRIGHHSTSDDSSAYRSVDEVHYWDKQDHPISRLRNYMMSQDWWDADKEKAWMVETRENVMQAFQKAEKSLKPSPTELFADVYDEMPKRLQQQHEEMKRHVEQYKEYYPSEIYEPFRS</sequence>
<comment type="similarity">
    <text evidence="1 4">Belongs to the BCKDHA family.</text>
</comment>
<evidence type="ECO:0000256" key="4">
    <source>
        <dbReference type="RuleBase" id="RU365014"/>
    </source>
</evidence>
<keyword evidence="2" id="KW-0809">Transit peptide</keyword>
<evidence type="ECO:0000256" key="3">
    <source>
        <dbReference type="ARBA" id="ARBA00023002"/>
    </source>
</evidence>
<comment type="catalytic activity">
    <reaction evidence="4">
        <text>N(6)-[(R)-lipoyl]-L-lysyl-[protein] + 3-methyl-2-oxobutanoate + H(+) = N(6)-[(R)-S(8)-2-methylpropanoyldihydrolipoyl]-L-lysyl-[protein] + CO2</text>
        <dbReference type="Rhea" id="RHEA:13457"/>
        <dbReference type="Rhea" id="RHEA-COMP:10474"/>
        <dbReference type="Rhea" id="RHEA-COMP:10497"/>
        <dbReference type="ChEBI" id="CHEBI:11851"/>
        <dbReference type="ChEBI" id="CHEBI:15378"/>
        <dbReference type="ChEBI" id="CHEBI:16526"/>
        <dbReference type="ChEBI" id="CHEBI:83099"/>
        <dbReference type="ChEBI" id="CHEBI:83142"/>
        <dbReference type="EC" id="1.2.4.4"/>
    </reaction>
</comment>
<dbReference type="EC" id="1.2.4.4" evidence="4"/>
<evidence type="ECO:0000313" key="6">
    <source>
        <dbReference type="Proteomes" id="UP000694865"/>
    </source>
</evidence>
<keyword evidence="4" id="KW-0786">Thiamine pyrophosphate</keyword>
<dbReference type="CDD" id="cd02000">
    <property type="entry name" value="TPP_E1_PDC_ADC_BCADC"/>
    <property type="match status" value="1"/>
</dbReference>
<gene>
    <name evidence="7" type="primary">LOC100373909</name>
</gene>
<dbReference type="Pfam" id="PF00676">
    <property type="entry name" value="E1_dh"/>
    <property type="match status" value="1"/>
</dbReference>
<evidence type="ECO:0000259" key="5">
    <source>
        <dbReference type="Pfam" id="PF00676"/>
    </source>
</evidence>
<dbReference type="InterPro" id="IPR029061">
    <property type="entry name" value="THDP-binding"/>
</dbReference>
<dbReference type="Gene3D" id="3.40.50.970">
    <property type="match status" value="1"/>
</dbReference>
<dbReference type="Proteomes" id="UP000694865">
    <property type="component" value="Unplaced"/>
</dbReference>
<dbReference type="InterPro" id="IPR050771">
    <property type="entry name" value="Alpha-ketoacid_DH_E1_comp"/>
</dbReference>
<dbReference type="GeneID" id="100373909"/>
<evidence type="ECO:0000313" key="7">
    <source>
        <dbReference type="RefSeq" id="XP_002732079.1"/>
    </source>
</evidence>
<reference evidence="7" key="1">
    <citation type="submission" date="2025-08" db="UniProtKB">
        <authorList>
            <consortium name="RefSeq"/>
        </authorList>
    </citation>
    <scope>IDENTIFICATION</scope>
    <source>
        <tissue evidence="7">Testes</tissue>
    </source>
</reference>
<keyword evidence="6" id="KW-1185">Reference proteome</keyword>
<keyword evidence="3 4" id="KW-0560">Oxidoreductase</keyword>
<comment type="function">
    <text evidence="4">The branched-chain alpha-keto dehydrogenase complex catalyzes the overall conversion of alpha-keto acids to acyl-CoA and CO(2). It contains multiple copies of three enzymatic components: branched-chain alpha-keto acid decarboxylase (E1), lipoamide acyltransferase (E2) and lipoamide dehydrogenase (E3).</text>
</comment>
<evidence type="ECO:0000256" key="2">
    <source>
        <dbReference type="ARBA" id="ARBA00022946"/>
    </source>
</evidence>
<name>A0ABM0GKS5_SACKO</name>
<proteinExistence type="inferred from homology"/>
<dbReference type="SUPFAM" id="SSF52518">
    <property type="entry name" value="Thiamin diphosphate-binding fold (THDP-binding)"/>
    <property type="match status" value="1"/>
</dbReference>
<dbReference type="RefSeq" id="XP_002732079.1">
    <property type="nucleotide sequence ID" value="XM_002732033.2"/>
</dbReference>
<protein>
    <recommendedName>
        <fullName evidence="4">2-oxoisovalerate dehydrogenase subunit alpha</fullName>
        <ecNumber evidence="4">1.2.4.4</ecNumber>
    </recommendedName>
    <alternativeName>
        <fullName evidence="4">Branched-chain alpha-keto acid dehydrogenase E1 component alpha chain</fullName>
    </alternativeName>
</protein>
<dbReference type="PANTHER" id="PTHR43380:SF1">
    <property type="entry name" value="2-OXOISOVALERATE DEHYDROGENASE SUBUNIT ALPHA, MITOCHONDRIAL"/>
    <property type="match status" value="1"/>
</dbReference>
<accession>A0ABM0GKS5</accession>
<evidence type="ECO:0000256" key="1">
    <source>
        <dbReference type="ARBA" id="ARBA00008646"/>
    </source>
</evidence>
<organism evidence="6 7">
    <name type="scientific">Saccoglossus kowalevskii</name>
    <name type="common">Acorn worm</name>
    <dbReference type="NCBI Taxonomy" id="10224"/>
    <lineage>
        <taxon>Eukaryota</taxon>
        <taxon>Metazoa</taxon>
        <taxon>Hemichordata</taxon>
        <taxon>Enteropneusta</taxon>
        <taxon>Harrimaniidae</taxon>
        <taxon>Saccoglossus</taxon>
    </lineage>
</organism>
<feature type="domain" description="Dehydrogenase E1 component" evidence="5">
    <location>
        <begin position="102"/>
        <end position="401"/>
    </location>
</feature>
<dbReference type="PANTHER" id="PTHR43380">
    <property type="entry name" value="2-OXOISOVALERATE DEHYDROGENASE SUBUNIT ALPHA, MITOCHONDRIAL"/>
    <property type="match status" value="1"/>
</dbReference>
<comment type="cofactor">
    <cofactor evidence="4">
        <name>thiamine diphosphate</name>
        <dbReference type="ChEBI" id="CHEBI:58937"/>
    </cofactor>
</comment>